<dbReference type="RefSeq" id="WP_123289802.1">
    <property type="nucleotide sequence ID" value="NZ_RJVA01000011.1"/>
</dbReference>
<proteinExistence type="predicted"/>
<feature type="domain" description="Xylose isomerase-like TIM barrel" evidence="1">
    <location>
        <begin position="22"/>
        <end position="302"/>
    </location>
</feature>
<accession>A0A3N1UU83</accession>
<name>A0A3N1UU83_9BACT</name>
<dbReference type="Pfam" id="PF01261">
    <property type="entry name" value="AP_endonuc_2"/>
    <property type="match status" value="1"/>
</dbReference>
<protein>
    <submittedName>
        <fullName evidence="2">Sugar phosphate isomerase/epimerase</fullName>
    </submittedName>
</protein>
<dbReference type="Gene3D" id="3.20.20.150">
    <property type="entry name" value="Divalent-metal-dependent TIM barrel enzymes"/>
    <property type="match status" value="1"/>
</dbReference>
<dbReference type="GO" id="GO:0016853">
    <property type="term" value="F:isomerase activity"/>
    <property type="evidence" value="ECO:0007669"/>
    <property type="project" value="UniProtKB-KW"/>
</dbReference>
<dbReference type="AlphaFoldDB" id="A0A3N1UU83"/>
<organism evidence="2 3">
    <name type="scientific">Desulfosoma caldarium</name>
    <dbReference type="NCBI Taxonomy" id="610254"/>
    <lineage>
        <taxon>Bacteria</taxon>
        <taxon>Pseudomonadati</taxon>
        <taxon>Thermodesulfobacteriota</taxon>
        <taxon>Syntrophobacteria</taxon>
        <taxon>Syntrophobacterales</taxon>
        <taxon>Syntrophobacteraceae</taxon>
        <taxon>Desulfosoma</taxon>
    </lineage>
</organism>
<keyword evidence="3" id="KW-1185">Reference proteome</keyword>
<dbReference type="InterPro" id="IPR013022">
    <property type="entry name" value="Xyl_isomerase-like_TIM-brl"/>
</dbReference>
<sequence>MVLGVSTSWAAGQVTHGRDLVERCKALNVAALELDYRVPAPLFQQVAMALKGSGIQVVSLHNFCPVPDPVPWDRVCAEPFLLSHTDREERLRAVQWTLKTMEHANALEAPYVVLHCGRVAMDAELPTLTALRERVGVQAPEYQAFLERKLAERQARRTPFLDALLWSLDRLAREAQRLHVMLGLENRAHYHEMPNMEEYQVLLHELEGAPIGYWYDTGHGHLMEIFGWGNPMETLNACQDQLVGIHVHDAVGQSDHLPPGSGHIQLEPVVRLAGRLGCPLIVELKAGTNDDDCQAGVEHVRKLMEAVAEPVEDQDERASHSRLHP</sequence>
<comment type="caution">
    <text evidence="2">The sequence shown here is derived from an EMBL/GenBank/DDBJ whole genome shotgun (WGS) entry which is preliminary data.</text>
</comment>
<dbReference type="OrthoDB" id="270844at2"/>
<dbReference type="InterPro" id="IPR050312">
    <property type="entry name" value="IolE/XylAMocC-like"/>
</dbReference>
<dbReference type="PANTHER" id="PTHR12110">
    <property type="entry name" value="HYDROXYPYRUVATE ISOMERASE"/>
    <property type="match status" value="1"/>
</dbReference>
<evidence type="ECO:0000313" key="3">
    <source>
        <dbReference type="Proteomes" id="UP000276223"/>
    </source>
</evidence>
<dbReference type="SUPFAM" id="SSF51658">
    <property type="entry name" value="Xylose isomerase-like"/>
    <property type="match status" value="1"/>
</dbReference>
<reference evidence="2 3" key="1">
    <citation type="submission" date="2018-11" db="EMBL/GenBank/DDBJ databases">
        <title>Genomic Encyclopedia of Type Strains, Phase IV (KMG-IV): sequencing the most valuable type-strain genomes for metagenomic binning, comparative biology and taxonomic classification.</title>
        <authorList>
            <person name="Goeker M."/>
        </authorList>
    </citation>
    <scope>NUCLEOTIDE SEQUENCE [LARGE SCALE GENOMIC DNA]</scope>
    <source>
        <strain evidence="2 3">DSM 22027</strain>
    </source>
</reference>
<evidence type="ECO:0000259" key="1">
    <source>
        <dbReference type="Pfam" id="PF01261"/>
    </source>
</evidence>
<dbReference type="Proteomes" id="UP000276223">
    <property type="component" value="Unassembled WGS sequence"/>
</dbReference>
<dbReference type="InterPro" id="IPR036237">
    <property type="entry name" value="Xyl_isomerase-like_sf"/>
</dbReference>
<keyword evidence="2" id="KW-0413">Isomerase</keyword>
<dbReference type="EMBL" id="RJVA01000011">
    <property type="protein sequence ID" value="ROQ93278.1"/>
    <property type="molecule type" value="Genomic_DNA"/>
</dbReference>
<gene>
    <name evidence="2" type="ORF">EDC27_1289</name>
</gene>
<dbReference type="PANTHER" id="PTHR12110:SF21">
    <property type="entry name" value="XYLOSE ISOMERASE-LIKE TIM BARREL DOMAIN-CONTAINING PROTEIN"/>
    <property type="match status" value="1"/>
</dbReference>
<evidence type="ECO:0000313" key="2">
    <source>
        <dbReference type="EMBL" id="ROQ93278.1"/>
    </source>
</evidence>